<accession>A0A9X2CFT4</accession>
<evidence type="ECO:0000313" key="4">
    <source>
        <dbReference type="EMBL" id="MCL1138241.1"/>
    </source>
</evidence>
<dbReference type="Proteomes" id="UP001139293">
    <property type="component" value="Unassembled WGS sequence"/>
</dbReference>
<sequence length="136" mass="15251">MSERITITPPSSSDGGSLSTNVSTHIDRKFKDLLILVVSIFLSMVFGGIISAMWDMNSKISQVVGQEAVRTEVTNIRKERIVLLEKQLEKEKTKNEELQLYKVSSEAKLDALENSLERSNKELGLYKRTTGIGFSK</sequence>
<keyword evidence="5" id="KW-1185">Reference proteome</keyword>
<evidence type="ECO:0000313" key="5">
    <source>
        <dbReference type="Proteomes" id="UP001139293"/>
    </source>
</evidence>
<organism evidence="4 5">
    <name type="scientific">Shewanella pneumatophori</name>
    <dbReference type="NCBI Taxonomy" id="314092"/>
    <lineage>
        <taxon>Bacteria</taxon>
        <taxon>Pseudomonadati</taxon>
        <taxon>Pseudomonadota</taxon>
        <taxon>Gammaproteobacteria</taxon>
        <taxon>Alteromonadales</taxon>
        <taxon>Shewanellaceae</taxon>
        <taxon>Shewanella</taxon>
    </lineage>
</organism>
<dbReference type="EMBL" id="JAKILB010000003">
    <property type="protein sequence ID" value="MCL1138241.1"/>
    <property type="molecule type" value="Genomic_DNA"/>
</dbReference>
<evidence type="ECO:0000256" key="2">
    <source>
        <dbReference type="SAM" id="MobiDB-lite"/>
    </source>
</evidence>
<dbReference type="RefSeq" id="WP_248949322.1">
    <property type="nucleotide sequence ID" value="NZ_JAKILB010000003.1"/>
</dbReference>
<gene>
    <name evidence="4" type="ORF">L2740_06720</name>
</gene>
<feature type="region of interest" description="Disordered" evidence="2">
    <location>
        <begin position="1"/>
        <end position="20"/>
    </location>
</feature>
<protein>
    <submittedName>
        <fullName evidence="4">Uncharacterized protein</fullName>
    </submittedName>
</protein>
<name>A0A9X2CFT4_9GAMM</name>
<keyword evidence="1" id="KW-0175">Coiled coil</keyword>
<reference evidence="4" key="1">
    <citation type="submission" date="2022-01" db="EMBL/GenBank/DDBJ databases">
        <title>Whole genome-based taxonomy of the Shewanellaceae.</title>
        <authorList>
            <person name="Martin-Rodriguez A.J."/>
        </authorList>
    </citation>
    <scope>NUCLEOTIDE SEQUENCE</scope>
    <source>
        <strain evidence="4">KCTC 23973</strain>
    </source>
</reference>
<keyword evidence="3" id="KW-1133">Transmembrane helix</keyword>
<feature type="coiled-coil region" evidence="1">
    <location>
        <begin position="81"/>
        <end position="129"/>
    </location>
</feature>
<feature type="compositionally biased region" description="Polar residues" evidence="2">
    <location>
        <begin position="8"/>
        <end position="20"/>
    </location>
</feature>
<evidence type="ECO:0000256" key="1">
    <source>
        <dbReference type="SAM" id="Coils"/>
    </source>
</evidence>
<comment type="caution">
    <text evidence="4">The sequence shown here is derived from an EMBL/GenBank/DDBJ whole genome shotgun (WGS) entry which is preliminary data.</text>
</comment>
<evidence type="ECO:0000256" key="3">
    <source>
        <dbReference type="SAM" id="Phobius"/>
    </source>
</evidence>
<dbReference type="AlphaFoldDB" id="A0A9X2CFT4"/>
<keyword evidence="3" id="KW-0472">Membrane</keyword>
<keyword evidence="3" id="KW-0812">Transmembrane</keyword>
<proteinExistence type="predicted"/>
<feature type="transmembrane region" description="Helical" evidence="3">
    <location>
        <begin position="33"/>
        <end position="54"/>
    </location>
</feature>